<comment type="caution">
    <text evidence="3">The sequence shown here is derived from an EMBL/GenBank/DDBJ whole genome shotgun (WGS) entry which is preliminary data.</text>
</comment>
<dbReference type="GO" id="GO:0003677">
    <property type="term" value="F:DNA binding"/>
    <property type="evidence" value="ECO:0007669"/>
    <property type="project" value="UniProtKB-KW"/>
</dbReference>
<evidence type="ECO:0000256" key="2">
    <source>
        <dbReference type="PROSITE-ProRule" id="PRU00252"/>
    </source>
</evidence>
<dbReference type="Pfam" id="PF00436">
    <property type="entry name" value="SSB"/>
    <property type="match status" value="1"/>
</dbReference>
<gene>
    <name evidence="3" type="ORF">ACFSDA_14400</name>
</gene>
<dbReference type="InterPro" id="IPR012340">
    <property type="entry name" value="NA-bd_OB-fold"/>
</dbReference>
<dbReference type="CDD" id="cd04496">
    <property type="entry name" value="SSB_OBF"/>
    <property type="match status" value="1"/>
</dbReference>
<dbReference type="PROSITE" id="PS50935">
    <property type="entry name" value="SSB"/>
    <property type="match status" value="1"/>
</dbReference>
<evidence type="ECO:0000256" key="1">
    <source>
        <dbReference type="ARBA" id="ARBA00023125"/>
    </source>
</evidence>
<sequence>MKDATVITIRGNLTEDPQPKTQGNGAKLRVAVTDSYFDRESQTWKDLRSEFYTVFTGPALGANVLSSVRKGNPVVVTGRLSTNTWQDDAGTDRTDLQINAESVAVDLVWGSATYKGRLRLDTIPEHDPSTGEVLTPGEEEVTIPEEAVAVA</sequence>
<protein>
    <submittedName>
        <fullName evidence="3">Single-stranded DNA-binding protein</fullName>
    </submittedName>
</protein>
<dbReference type="Proteomes" id="UP001597280">
    <property type="component" value="Unassembled WGS sequence"/>
</dbReference>
<keyword evidence="4" id="KW-1185">Reference proteome</keyword>
<dbReference type="RefSeq" id="WP_264449415.1">
    <property type="nucleotide sequence ID" value="NZ_BAAAIS010000003.1"/>
</dbReference>
<reference evidence="4" key="1">
    <citation type="journal article" date="2019" name="Int. J. Syst. Evol. Microbiol.">
        <title>The Global Catalogue of Microorganisms (GCM) 10K type strain sequencing project: providing services to taxonomists for standard genome sequencing and annotation.</title>
        <authorList>
            <consortium name="The Broad Institute Genomics Platform"/>
            <consortium name="The Broad Institute Genome Sequencing Center for Infectious Disease"/>
            <person name="Wu L."/>
            <person name="Ma J."/>
        </authorList>
    </citation>
    <scope>NUCLEOTIDE SEQUENCE [LARGE SCALE GENOMIC DNA]</scope>
    <source>
        <strain evidence="4">JCM 11650</strain>
    </source>
</reference>
<evidence type="ECO:0000313" key="4">
    <source>
        <dbReference type="Proteomes" id="UP001597280"/>
    </source>
</evidence>
<dbReference type="EMBL" id="JBHUFL010000003">
    <property type="protein sequence ID" value="MFD1836257.1"/>
    <property type="molecule type" value="Genomic_DNA"/>
</dbReference>
<proteinExistence type="predicted"/>
<name>A0ABW4Q1H5_9MICO</name>
<organism evidence="3 4">
    <name type="scientific">Brachybacterium rhamnosum</name>
    <dbReference type="NCBI Taxonomy" id="173361"/>
    <lineage>
        <taxon>Bacteria</taxon>
        <taxon>Bacillati</taxon>
        <taxon>Actinomycetota</taxon>
        <taxon>Actinomycetes</taxon>
        <taxon>Micrococcales</taxon>
        <taxon>Dermabacteraceae</taxon>
        <taxon>Brachybacterium</taxon>
    </lineage>
</organism>
<accession>A0ABW4Q1H5</accession>
<dbReference type="Gene3D" id="2.40.50.140">
    <property type="entry name" value="Nucleic acid-binding proteins"/>
    <property type="match status" value="1"/>
</dbReference>
<dbReference type="InterPro" id="IPR000424">
    <property type="entry name" value="Primosome_PriB/ssb"/>
</dbReference>
<dbReference type="SUPFAM" id="SSF50249">
    <property type="entry name" value="Nucleic acid-binding proteins"/>
    <property type="match status" value="1"/>
</dbReference>
<evidence type="ECO:0000313" key="3">
    <source>
        <dbReference type="EMBL" id="MFD1836257.1"/>
    </source>
</evidence>
<keyword evidence="1 2" id="KW-0238">DNA-binding</keyword>